<dbReference type="EMBL" id="WEGK01000014">
    <property type="protein sequence ID" value="MQY22519.1"/>
    <property type="molecule type" value="Genomic_DNA"/>
</dbReference>
<protein>
    <recommendedName>
        <fullName evidence="9">Prokaryotic cytochrome C oxidase subunit IV family protein</fullName>
    </recommendedName>
</protein>
<dbReference type="AlphaFoldDB" id="A0A7K0DA82"/>
<keyword evidence="5 6" id="KW-0472">Membrane</keyword>
<comment type="subcellular location">
    <subcellularLocation>
        <location evidence="1">Cell membrane</location>
        <topology evidence="1">Multi-pass membrane protein</topology>
    </subcellularLocation>
</comment>
<evidence type="ECO:0000256" key="5">
    <source>
        <dbReference type="ARBA" id="ARBA00023136"/>
    </source>
</evidence>
<keyword evidence="4 6" id="KW-1133">Transmembrane helix</keyword>
<proteinExistence type="predicted"/>
<accession>A0A7K0DA82</accession>
<keyword evidence="3 6" id="KW-0812">Transmembrane</keyword>
<comment type="caution">
    <text evidence="7">The sequence shown here is derived from an EMBL/GenBank/DDBJ whole genome shotgun (WGS) entry which is preliminary data.</text>
</comment>
<evidence type="ECO:0000256" key="2">
    <source>
        <dbReference type="ARBA" id="ARBA00022475"/>
    </source>
</evidence>
<sequence>MYSQSIPLVRRLRPELRTILLVWIALVAITVLAWGLTPENPGDGSALDGILVSVIVVLGMIKSRLIIRHFMEVRSAPRWLRIGTDAWAIILWLALLGINLHR</sequence>
<evidence type="ECO:0000256" key="1">
    <source>
        <dbReference type="ARBA" id="ARBA00004651"/>
    </source>
</evidence>
<evidence type="ECO:0000313" key="7">
    <source>
        <dbReference type="EMBL" id="MQY22519.1"/>
    </source>
</evidence>
<name>A0A7K0DA82_9NOCA</name>
<dbReference type="Pfam" id="PF03626">
    <property type="entry name" value="COX4_pro"/>
    <property type="match status" value="1"/>
</dbReference>
<evidence type="ECO:0000256" key="4">
    <source>
        <dbReference type="ARBA" id="ARBA00022989"/>
    </source>
</evidence>
<evidence type="ECO:0008006" key="9">
    <source>
        <dbReference type="Google" id="ProtNLM"/>
    </source>
</evidence>
<keyword evidence="2" id="KW-1003">Cell membrane</keyword>
<dbReference type="GO" id="GO:0005886">
    <property type="term" value="C:plasma membrane"/>
    <property type="evidence" value="ECO:0007669"/>
    <property type="project" value="UniProtKB-SubCell"/>
</dbReference>
<keyword evidence="8" id="KW-1185">Reference proteome</keyword>
<gene>
    <name evidence="7" type="ORF">NRB20_56370</name>
</gene>
<organism evidence="7 8">
    <name type="scientific">Nocardia macrotermitis</name>
    <dbReference type="NCBI Taxonomy" id="2585198"/>
    <lineage>
        <taxon>Bacteria</taxon>
        <taxon>Bacillati</taxon>
        <taxon>Actinomycetota</taxon>
        <taxon>Actinomycetes</taxon>
        <taxon>Mycobacteriales</taxon>
        <taxon>Nocardiaceae</taxon>
        <taxon>Nocardia</taxon>
    </lineage>
</organism>
<evidence type="ECO:0000256" key="3">
    <source>
        <dbReference type="ARBA" id="ARBA00022692"/>
    </source>
</evidence>
<evidence type="ECO:0000256" key="6">
    <source>
        <dbReference type="SAM" id="Phobius"/>
    </source>
</evidence>
<reference evidence="7 8" key="1">
    <citation type="submission" date="2019-10" db="EMBL/GenBank/DDBJ databases">
        <title>Nocardia macrotermitis sp. nov. and Nocardia aurantia sp. nov., isolated from the gut of fungus growing-termite Macrotermes natalensis.</title>
        <authorList>
            <person name="Benndorf R."/>
            <person name="Schwitalla J."/>
            <person name="Martin K."/>
            <person name="De Beer W."/>
            <person name="Kaster A.-K."/>
            <person name="Vollmers J."/>
            <person name="Poulsen M."/>
            <person name="Beemelmanns C."/>
        </authorList>
    </citation>
    <scope>NUCLEOTIDE SEQUENCE [LARGE SCALE GENOMIC DNA]</scope>
    <source>
        <strain evidence="7 8">RB20</strain>
    </source>
</reference>
<dbReference type="InterPro" id="IPR005171">
    <property type="entry name" value="Cyt_c_oxidase_su4_prok"/>
</dbReference>
<feature type="transmembrane region" description="Helical" evidence="6">
    <location>
        <begin position="79"/>
        <end position="100"/>
    </location>
</feature>
<dbReference type="Proteomes" id="UP000438448">
    <property type="component" value="Unassembled WGS sequence"/>
</dbReference>
<evidence type="ECO:0000313" key="8">
    <source>
        <dbReference type="Proteomes" id="UP000438448"/>
    </source>
</evidence>
<dbReference type="RefSeq" id="WP_319945483.1">
    <property type="nucleotide sequence ID" value="NZ_WEGK01000014.1"/>
</dbReference>
<feature type="transmembrane region" description="Helical" evidence="6">
    <location>
        <begin position="49"/>
        <end position="67"/>
    </location>
</feature>
<feature type="transmembrane region" description="Helical" evidence="6">
    <location>
        <begin position="20"/>
        <end position="37"/>
    </location>
</feature>